<keyword evidence="1" id="KW-0677">Repeat</keyword>
<organism evidence="3 4">
    <name type="scientific">Candolleomyces aberdarensis</name>
    <dbReference type="NCBI Taxonomy" id="2316362"/>
    <lineage>
        <taxon>Eukaryota</taxon>
        <taxon>Fungi</taxon>
        <taxon>Dikarya</taxon>
        <taxon>Basidiomycota</taxon>
        <taxon>Agaricomycotina</taxon>
        <taxon>Agaricomycetes</taxon>
        <taxon>Agaricomycetidae</taxon>
        <taxon>Agaricales</taxon>
        <taxon>Agaricineae</taxon>
        <taxon>Psathyrellaceae</taxon>
        <taxon>Candolleomyces</taxon>
    </lineage>
</organism>
<accession>A0A4Q2DBW2</accession>
<evidence type="ECO:0000313" key="3">
    <source>
        <dbReference type="EMBL" id="RXW17190.1"/>
    </source>
</evidence>
<gene>
    <name evidence="3" type="ORF">EST38_g8663</name>
</gene>
<dbReference type="Proteomes" id="UP000290288">
    <property type="component" value="Unassembled WGS sequence"/>
</dbReference>
<feature type="domain" description="Nephrocystin 3-like N-terminal" evidence="2">
    <location>
        <begin position="2"/>
        <end position="102"/>
    </location>
</feature>
<evidence type="ECO:0000313" key="4">
    <source>
        <dbReference type="Proteomes" id="UP000290288"/>
    </source>
</evidence>
<dbReference type="EMBL" id="SDEE01000362">
    <property type="protein sequence ID" value="RXW17190.1"/>
    <property type="molecule type" value="Genomic_DNA"/>
</dbReference>
<proteinExistence type="predicted"/>
<comment type="caution">
    <text evidence="3">The sequence shown here is derived from an EMBL/GenBank/DDBJ whole genome shotgun (WGS) entry which is preliminary data.</text>
</comment>
<dbReference type="AlphaFoldDB" id="A0A4Q2DBW2"/>
<dbReference type="OrthoDB" id="5967843at2759"/>
<name>A0A4Q2DBW2_9AGAR</name>
<protein>
    <recommendedName>
        <fullName evidence="2">Nephrocystin 3-like N-terminal domain-containing protein</fullName>
    </recommendedName>
</protein>
<keyword evidence="4" id="KW-1185">Reference proteome</keyword>
<evidence type="ECO:0000259" key="2">
    <source>
        <dbReference type="Pfam" id="PF24883"/>
    </source>
</evidence>
<evidence type="ECO:0000256" key="1">
    <source>
        <dbReference type="ARBA" id="ARBA00022737"/>
    </source>
</evidence>
<sequence length="153" mass="17502">MAYQLGSNTIKLRREMGTVVAKDPLIFLKPLNTQMEKLIMAPFEYLRHNSEESELSALPYAILIDGLDKCTNEERQAEVLSTINECVLKNKNLPFRIFITSRPEWAIRSALEEDGYLHQVAYHIPLSDNESNQLGWDAEEIVNGETTNTHNHT</sequence>
<reference evidence="3 4" key="1">
    <citation type="submission" date="2019-01" db="EMBL/GenBank/DDBJ databases">
        <title>Draft genome sequence of Psathyrella aberdarensis IHI B618.</title>
        <authorList>
            <person name="Buettner E."/>
            <person name="Kellner H."/>
        </authorList>
    </citation>
    <scope>NUCLEOTIDE SEQUENCE [LARGE SCALE GENOMIC DNA]</scope>
    <source>
        <strain evidence="3 4">IHI B618</strain>
    </source>
</reference>
<dbReference type="Pfam" id="PF24883">
    <property type="entry name" value="NPHP3_N"/>
    <property type="match status" value="1"/>
</dbReference>
<dbReference type="InterPro" id="IPR056884">
    <property type="entry name" value="NPHP3-like_N"/>
</dbReference>